<evidence type="ECO:0000259" key="4">
    <source>
        <dbReference type="PROSITE" id="PS01124"/>
    </source>
</evidence>
<dbReference type="InterPro" id="IPR053142">
    <property type="entry name" value="PchR_regulatory_protein"/>
</dbReference>
<dbReference type="PANTHER" id="PTHR47893">
    <property type="entry name" value="REGULATORY PROTEIN PCHR"/>
    <property type="match status" value="1"/>
</dbReference>
<evidence type="ECO:0000256" key="1">
    <source>
        <dbReference type="ARBA" id="ARBA00023015"/>
    </source>
</evidence>
<dbReference type="SMART" id="SM00342">
    <property type="entry name" value="HTH_ARAC"/>
    <property type="match status" value="1"/>
</dbReference>
<dbReference type="PANTHER" id="PTHR47893:SF1">
    <property type="entry name" value="REGULATORY PROTEIN PCHR"/>
    <property type="match status" value="1"/>
</dbReference>
<accession>A0ABM7HFY2</accession>
<keyword evidence="3" id="KW-0804">Transcription</keyword>
<organism evidence="5 6">
    <name type="scientific">Veillonella orientalis</name>
    <dbReference type="NCBI Taxonomy" id="2682455"/>
    <lineage>
        <taxon>Bacteria</taxon>
        <taxon>Bacillati</taxon>
        <taxon>Bacillota</taxon>
        <taxon>Negativicutes</taxon>
        <taxon>Veillonellales</taxon>
        <taxon>Veillonellaceae</taxon>
        <taxon>Veillonella</taxon>
    </lineage>
</organism>
<reference evidence="5 6" key="1">
    <citation type="submission" date="2020-01" db="EMBL/GenBank/DDBJ databases">
        <title>Veillonella burapaensis sp. nov., anaerobic, Gram-stain-negative coccus isolated from saliva of a Thai child.</title>
        <authorList>
            <person name="Mashima I."/>
            <person name="Theodorea C."/>
            <person name="Nakazawa F."/>
            <person name="Thaweboon B."/>
            <person name="Thaweboon S."/>
            <person name="Tamai R."/>
            <person name="Kiyoura Y."/>
        </authorList>
    </citation>
    <scope>NUCLEOTIDE SEQUENCE [LARGE SCALE GENOMIC DNA]</scope>
    <source>
        <strain evidence="5 6">S12025-13</strain>
    </source>
</reference>
<keyword evidence="6" id="KW-1185">Reference proteome</keyword>
<evidence type="ECO:0000313" key="6">
    <source>
        <dbReference type="Proteomes" id="UP000679260"/>
    </source>
</evidence>
<dbReference type="InterPro" id="IPR018062">
    <property type="entry name" value="HTH_AraC-typ_CS"/>
</dbReference>
<dbReference type="Proteomes" id="UP000679260">
    <property type="component" value="Chromosome"/>
</dbReference>
<keyword evidence="1" id="KW-0805">Transcription regulation</keyword>
<feature type="domain" description="HTH araC/xylS-type" evidence="4">
    <location>
        <begin position="232"/>
        <end position="330"/>
    </location>
</feature>
<dbReference type="InterPro" id="IPR018060">
    <property type="entry name" value="HTH_AraC"/>
</dbReference>
<dbReference type="Gene3D" id="1.10.10.60">
    <property type="entry name" value="Homeodomain-like"/>
    <property type="match status" value="2"/>
</dbReference>
<gene>
    <name evidence="5" type="ORF">VEIS1202513_04710</name>
</gene>
<keyword evidence="2" id="KW-0238">DNA-binding</keyword>
<dbReference type="EMBL" id="AP022322">
    <property type="protein sequence ID" value="BBU35950.1"/>
    <property type="molecule type" value="Genomic_DNA"/>
</dbReference>
<sequence>MNYYKIEFDNEYQQLYYDNCVYSNLYSICLYGDRMNPHNHAMSHAGTSISRHKVFDGIDLMFLDVKQETIQFYAKSHTKTFAINHCEEGRIECKFTSGEYLYMGPGDMSLGWHISSNYQHENYFPTKLFKGVVLLVDVEKAQPILDTLVTETRIDLTQLANRFCEQSEFGMMMEETESVRQIFSSLYKVPDQIKGHYFKLKVIEIFLLLSIISTTNHEKRSSYRKQQVDIVKAVNEYISTQFMKRITIDSLSDQFDIPTSTLKRCFKGVYGTTIHHYLKECRINAAKRLLQESDQSILEIANAVGYENGSKFTSAFKEATGVTPSAYRKV</sequence>
<dbReference type="PRINTS" id="PR00032">
    <property type="entry name" value="HTHARAC"/>
</dbReference>
<dbReference type="Pfam" id="PF12833">
    <property type="entry name" value="HTH_18"/>
    <property type="match status" value="1"/>
</dbReference>
<protein>
    <submittedName>
        <fullName evidence="5">AraC family transcriptional regulator</fullName>
    </submittedName>
</protein>
<dbReference type="PROSITE" id="PS01124">
    <property type="entry name" value="HTH_ARAC_FAMILY_2"/>
    <property type="match status" value="1"/>
</dbReference>
<dbReference type="InterPro" id="IPR009057">
    <property type="entry name" value="Homeodomain-like_sf"/>
</dbReference>
<proteinExistence type="predicted"/>
<dbReference type="PROSITE" id="PS00041">
    <property type="entry name" value="HTH_ARAC_FAMILY_1"/>
    <property type="match status" value="1"/>
</dbReference>
<dbReference type="SUPFAM" id="SSF46689">
    <property type="entry name" value="Homeodomain-like"/>
    <property type="match status" value="2"/>
</dbReference>
<evidence type="ECO:0000313" key="5">
    <source>
        <dbReference type="EMBL" id="BBU35950.1"/>
    </source>
</evidence>
<name>A0ABM7HFY2_9FIRM</name>
<evidence type="ECO:0000256" key="3">
    <source>
        <dbReference type="ARBA" id="ARBA00023163"/>
    </source>
</evidence>
<evidence type="ECO:0000256" key="2">
    <source>
        <dbReference type="ARBA" id="ARBA00023125"/>
    </source>
</evidence>
<dbReference type="InterPro" id="IPR020449">
    <property type="entry name" value="Tscrpt_reg_AraC-type_HTH"/>
</dbReference>